<evidence type="ECO:0000256" key="8">
    <source>
        <dbReference type="ARBA" id="ARBA00031484"/>
    </source>
</evidence>
<evidence type="ECO:0000256" key="3">
    <source>
        <dbReference type="ARBA" id="ARBA00022764"/>
    </source>
</evidence>
<evidence type="ECO:0000256" key="2">
    <source>
        <dbReference type="ARBA" id="ARBA00022729"/>
    </source>
</evidence>
<keyword evidence="6 9" id="KW-0413">Isomerase</keyword>
<dbReference type="GO" id="GO:0003755">
    <property type="term" value="F:peptidyl-prolyl cis-trans isomerase activity"/>
    <property type="evidence" value="ECO:0007669"/>
    <property type="project" value="UniProtKB-KW"/>
</dbReference>
<accession>A0A081B9F4</accession>
<evidence type="ECO:0000256" key="1">
    <source>
        <dbReference type="ARBA" id="ARBA00018370"/>
    </source>
</evidence>
<dbReference type="Gene3D" id="3.10.50.40">
    <property type="match status" value="1"/>
</dbReference>
<evidence type="ECO:0000256" key="9">
    <source>
        <dbReference type="PROSITE-ProRule" id="PRU00278"/>
    </source>
</evidence>
<dbReference type="Pfam" id="PF00639">
    <property type="entry name" value="Rotamase"/>
    <property type="match status" value="1"/>
</dbReference>
<keyword evidence="5" id="KW-0143">Chaperone</keyword>
<protein>
    <recommendedName>
        <fullName evidence="1">Parvulin-like PPIase</fullName>
    </recommendedName>
    <alternativeName>
        <fullName evidence="7">Peptidyl-prolyl cis-trans isomerase plp</fullName>
    </alternativeName>
    <alternativeName>
        <fullName evidence="8">Rotamase plp</fullName>
    </alternativeName>
</protein>
<gene>
    <name evidence="12" type="ORF">M2A_1171</name>
</gene>
<keyword evidence="4 9" id="KW-0697">Rotamase</keyword>
<dbReference type="InterPro" id="IPR000297">
    <property type="entry name" value="PPIase_PpiC"/>
</dbReference>
<dbReference type="EMBL" id="BBIO01000004">
    <property type="protein sequence ID" value="GAK44672.1"/>
    <property type="molecule type" value="Genomic_DNA"/>
</dbReference>
<evidence type="ECO:0000256" key="6">
    <source>
        <dbReference type="ARBA" id="ARBA00023235"/>
    </source>
</evidence>
<dbReference type="SUPFAM" id="SSF54534">
    <property type="entry name" value="FKBP-like"/>
    <property type="match status" value="2"/>
</dbReference>
<evidence type="ECO:0000256" key="7">
    <source>
        <dbReference type="ARBA" id="ARBA00030642"/>
    </source>
</evidence>
<organism evidence="12 13">
    <name type="scientific">Tepidicaulis marinus</name>
    <dbReference type="NCBI Taxonomy" id="1333998"/>
    <lineage>
        <taxon>Bacteria</taxon>
        <taxon>Pseudomonadati</taxon>
        <taxon>Pseudomonadota</taxon>
        <taxon>Alphaproteobacteria</taxon>
        <taxon>Hyphomicrobiales</taxon>
        <taxon>Parvibaculaceae</taxon>
        <taxon>Tepidicaulis</taxon>
    </lineage>
</organism>
<evidence type="ECO:0000256" key="5">
    <source>
        <dbReference type="ARBA" id="ARBA00023186"/>
    </source>
</evidence>
<dbReference type="InterPro" id="IPR046357">
    <property type="entry name" value="PPIase_dom_sf"/>
</dbReference>
<keyword evidence="3" id="KW-0574">Periplasm</keyword>
<evidence type="ECO:0000259" key="11">
    <source>
        <dbReference type="PROSITE" id="PS50198"/>
    </source>
</evidence>
<dbReference type="SUPFAM" id="SSF109998">
    <property type="entry name" value="Triger factor/SurA peptide-binding domain-like"/>
    <property type="match status" value="1"/>
</dbReference>
<evidence type="ECO:0000256" key="10">
    <source>
        <dbReference type="SAM" id="Coils"/>
    </source>
</evidence>
<feature type="coiled-coil region" evidence="10">
    <location>
        <begin position="106"/>
        <end position="133"/>
    </location>
</feature>
<evidence type="ECO:0000313" key="13">
    <source>
        <dbReference type="Proteomes" id="UP000028702"/>
    </source>
</evidence>
<dbReference type="PANTHER" id="PTHR47637:SF1">
    <property type="entry name" value="CHAPERONE SURA"/>
    <property type="match status" value="1"/>
</dbReference>
<reference evidence="12 13" key="1">
    <citation type="submission" date="2014-07" db="EMBL/GenBank/DDBJ databases">
        <title>Tepidicaulis marinum gen. nov., sp. nov., a novel marine bacterium denitrifying nitrate to nitrous oxide strictly under microaerobic conditions.</title>
        <authorList>
            <person name="Takeuchi M."/>
            <person name="Yamagishi T."/>
            <person name="Kamagata Y."/>
            <person name="Oshima K."/>
            <person name="Hattori M."/>
            <person name="Katayama T."/>
            <person name="Hanada S."/>
            <person name="Tamaki H."/>
            <person name="Marumo K."/>
            <person name="Maeda H."/>
            <person name="Nedachi M."/>
            <person name="Iwasaki W."/>
            <person name="Suwa Y."/>
            <person name="Sakata S."/>
        </authorList>
    </citation>
    <scope>NUCLEOTIDE SEQUENCE [LARGE SCALE GENOMIC DNA]</scope>
    <source>
        <strain evidence="12 13">MA2</strain>
    </source>
</reference>
<keyword evidence="10" id="KW-0175">Coiled coil</keyword>
<proteinExistence type="predicted"/>
<dbReference type="Proteomes" id="UP000028702">
    <property type="component" value="Unassembled WGS sequence"/>
</dbReference>
<keyword evidence="13" id="KW-1185">Reference proteome</keyword>
<dbReference type="Gene3D" id="1.10.4030.10">
    <property type="entry name" value="Porin chaperone SurA, peptide-binding domain"/>
    <property type="match status" value="1"/>
</dbReference>
<dbReference type="eggNOG" id="COG0760">
    <property type="taxonomic scope" value="Bacteria"/>
</dbReference>
<keyword evidence="2" id="KW-0732">Signal</keyword>
<dbReference type="InterPro" id="IPR027304">
    <property type="entry name" value="Trigger_fact/SurA_dom_sf"/>
</dbReference>
<name>A0A081B9F4_9HYPH</name>
<dbReference type="STRING" id="1333998.M2A_1171"/>
<feature type="domain" description="PpiC" evidence="11">
    <location>
        <begin position="194"/>
        <end position="292"/>
    </location>
</feature>
<dbReference type="InterPro" id="IPR050280">
    <property type="entry name" value="OMP_Chaperone_SurA"/>
</dbReference>
<comment type="caution">
    <text evidence="12">The sequence shown here is derived from an EMBL/GenBank/DDBJ whole genome shotgun (WGS) entry which is preliminary data.</text>
</comment>
<dbReference type="Pfam" id="PF09312">
    <property type="entry name" value="SurA_N"/>
    <property type="match status" value="1"/>
</dbReference>
<evidence type="ECO:0000313" key="12">
    <source>
        <dbReference type="EMBL" id="GAK44672.1"/>
    </source>
</evidence>
<dbReference type="PANTHER" id="PTHR47637">
    <property type="entry name" value="CHAPERONE SURA"/>
    <property type="match status" value="1"/>
</dbReference>
<evidence type="ECO:0000256" key="4">
    <source>
        <dbReference type="ARBA" id="ARBA00023110"/>
    </source>
</evidence>
<dbReference type="AlphaFoldDB" id="A0A081B9F4"/>
<dbReference type="PROSITE" id="PS50198">
    <property type="entry name" value="PPIC_PPIASE_2"/>
    <property type="match status" value="1"/>
</dbReference>
<dbReference type="InterPro" id="IPR015391">
    <property type="entry name" value="SurA_N"/>
</dbReference>
<sequence>MKIMNLARYRPVSFPSARRIFPLKAAFFCAGLTLAGSFLLPAIPALGQDVQGIAAVVNDRVVSRYDVEQRMKLVLSTSSLPATPENIERVRSQVLRGLIDEKLQVAEARRLELEVSEEEVDEALERVASRSNRSKEEITEFLKANDIDIETLRSQIYADIAWNKVISNRFAPLVTIGDQEVDEKMRQIEQEANQVQYHVAEIYLGFENAAQEREMQNGARRLVEQMRQGVPFPAVAAQFSQSATAAAGGDIGWLAASQLPSPIADEIVKMSPGEISDPIKTLNGFYIVQLINKQQGNGPNPLRNRFEVIRVLFPVAPDAPAPAVQARRAQADELISNFRTCPRVSEQAAAYPGAQASQPTEVEAGQIQEPLRGLLQAREAGEIAPPQRTPQGIEVFIVCNRWDDQGAQITRDNIENNLFNQRLSMMARRHLRDLRRDAIVEMR</sequence>